<dbReference type="EMBL" id="FPJW01000001">
    <property type="protein sequence ID" value="SFW98543.1"/>
    <property type="molecule type" value="Genomic_DNA"/>
</dbReference>
<proteinExistence type="predicted"/>
<accession>A0A1K1TD33</accession>
<name>A0A1K1TD33_9GAMM</name>
<dbReference type="Proteomes" id="UP000182350">
    <property type="component" value="Unassembled WGS sequence"/>
</dbReference>
<evidence type="ECO:0000313" key="1">
    <source>
        <dbReference type="EMBL" id="SFW98543.1"/>
    </source>
</evidence>
<reference evidence="1 2" key="1">
    <citation type="submission" date="2016-11" db="EMBL/GenBank/DDBJ databases">
        <authorList>
            <person name="Jaros S."/>
            <person name="Januszkiewicz K."/>
            <person name="Wedrychowicz H."/>
        </authorList>
    </citation>
    <scope>NUCLEOTIDE SEQUENCE [LARGE SCALE GENOMIC DNA]</scope>
    <source>
        <strain evidence="1 2">DSM 21637</strain>
    </source>
</reference>
<dbReference type="Pfam" id="PF11333">
    <property type="entry name" value="DUF3135"/>
    <property type="match status" value="1"/>
</dbReference>
<gene>
    <name evidence="1" type="ORF">SAMN02745752_00078</name>
</gene>
<dbReference type="InterPro" id="IPR021482">
    <property type="entry name" value="DUF3135"/>
</dbReference>
<evidence type="ECO:0008006" key="3">
    <source>
        <dbReference type="Google" id="ProtNLM"/>
    </source>
</evidence>
<protein>
    <recommendedName>
        <fullName evidence="3">DUF3135 domain-containing protein</fullName>
    </recommendedName>
</protein>
<keyword evidence="2" id="KW-1185">Reference proteome</keyword>
<organism evidence="1 2">
    <name type="scientific">Marinospirillum alkaliphilum DSM 21637</name>
    <dbReference type="NCBI Taxonomy" id="1122209"/>
    <lineage>
        <taxon>Bacteria</taxon>
        <taxon>Pseudomonadati</taxon>
        <taxon>Pseudomonadota</taxon>
        <taxon>Gammaproteobacteria</taxon>
        <taxon>Oceanospirillales</taxon>
        <taxon>Oceanospirillaceae</taxon>
        <taxon>Marinospirillum</taxon>
    </lineage>
</organism>
<dbReference type="AlphaFoldDB" id="A0A1K1TD33"/>
<dbReference type="STRING" id="1122209.SAMN02745752_00078"/>
<evidence type="ECO:0000313" key="2">
    <source>
        <dbReference type="Proteomes" id="UP000182350"/>
    </source>
</evidence>
<dbReference type="OrthoDB" id="5593306at2"/>
<dbReference type="RefSeq" id="WP_072324349.1">
    <property type="nucleotide sequence ID" value="NZ_FPJW01000001.1"/>
</dbReference>
<sequence>MIHQSSRLPCFDELLTMAQQSPEQLEALRDQLTQEVLDATPDQGMRQRLEQLVFRINAERSRHRSPMALCLKFSGLMHEGLLSMRRELEKLSGSTAVEAPKVMTSAEKVADQPITRRPKVVYLKDYR</sequence>